<dbReference type="EMBL" id="ASPP01009551">
    <property type="protein sequence ID" value="ETO23982.1"/>
    <property type="molecule type" value="Genomic_DNA"/>
</dbReference>
<dbReference type="AlphaFoldDB" id="X6NF66"/>
<accession>X6NF66</accession>
<evidence type="ECO:0000256" key="1">
    <source>
        <dbReference type="SAM" id="MobiDB-lite"/>
    </source>
</evidence>
<evidence type="ECO:0000313" key="3">
    <source>
        <dbReference type="Proteomes" id="UP000023152"/>
    </source>
</evidence>
<feature type="non-terminal residue" evidence="2">
    <location>
        <position position="146"/>
    </location>
</feature>
<evidence type="ECO:0000313" key="2">
    <source>
        <dbReference type="EMBL" id="ETO23982.1"/>
    </source>
</evidence>
<gene>
    <name evidence="2" type="ORF">RFI_13177</name>
</gene>
<reference evidence="2 3" key="1">
    <citation type="journal article" date="2013" name="Curr. Biol.">
        <title>The Genome of the Foraminiferan Reticulomyxa filosa.</title>
        <authorList>
            <person name="Glockner G."/>
            <person name="Hulsmann N."/>
            <person name="Schleicher M."/>
            <person name="Noegel A.A."/>
            <person name="Eichinger L."/>
            <person name="Gallinger C."/>
            <person name="Pawlowski J."/>
            <person name="Sierra R."/>
            <person name="Euteneuer U."/>
            <person name="Pillet L."/>
            <person name="Moustafa A."/>
            <person name="Platzer M."/>
            <person name="Groth M."/>
            <person name="Szafranski K."/>
            <person name="Schliwa M."/>
        </authorList>
    </citation>
    <scope>NUCLEOTIDE SEQUENCE [LARGE SCALE GENOMIC DNA]</scope>
</reference>
<keyword evidence="3" id="KW-1185">Reference proteome</keyword>
<organism evidence="2 3">
    <name type="scientific">Reticulomyxa filosa</name>
    <dbReference type="NCBI Taxonomy" id="46433"/>
    <lineage>
        <taxon>Eukaryota</taxon>
        <taxon>Sar</taxon>
        <taxon>Rhizaria</taxon>
        <taxon>Retaria</taxon>
        <taxon>Foraminifera</taxon>
        <taxon>Monothalamids</taxon>
        <taxon>Reticulomyxidae</taxon>
        <taxon>Reticulomyxa</taxon>
    </lineage>
</organism>
<sequence>MWTKGVPVVTDVVQVEDCLYMTDQIDKWQKDVKKRIQSLNEAISSLHTALEMLDDAHSSGNLFVSISVQSAHKDKNMNGREGGAEKKKVVGGKDAEQLKRELEEAKKLIKEKDNMLARTKRAYDEKAKKLEEKKGIGGKGKELDEE</sequence>
<comment type="caution">
    <text evidence="2">The sequence shown here is derived from an EMBL/GenBank/DDBJ whole genome shotgun (WGS) entry which is preliminary data.</text>
</comment>
<name>X6NF66_RETFI</name>
<feature type="region of interest" description="Disordered" evidence="1">
    <location>
        <begin position="127"/>
        <end position="146"/>
    </location>
</feature>
<proteinExistence type="predicted"/>
<protein>
    <submittedName>
        <fullName evidence="2">CTA2 subfamily 1 protein 7</fullName>
    </submittedName>
</protein>
<feature type="region of interest" description="Disordered" evidence="1">
    <location>
        <begin position="73"/>
        <end position="95"/>
    </location>
</feature>
<dbReference type="Proteomes" id="UP000023152">
    <property type="component" value="Unassembled WGS sequence"/>
</dbReference>